<evidence type="ECO:0000256" key="3">
    <source>
        <dbReference type="ARBA" id="ARBA00022729"/>
    </source>
</evidence>
<dbReference type="PROSITE" id="PS01039">
    <property type="entry name" value="SBP_BACTERIAL_3"/>
    <property type="match status" value="1"/>
</dbReference>
<feature type="chain" id="PRO_5001968427" description="Solute-binding protein family 3/N-terminal domain-containing protein" evidence="5">
    <location>
        <begin position="23"/>
        <end position="265"/>
    </location>
</feature>
<dbReference type="PANTHER" id="PTHR35936:SF17">
    <property type="entry name" value="ARGININE-BINDING EXTRACELLULAR PROTEIN ARTP"/>
    <property type="match status" value="1"/>
</dbReference>
<dbReference type="PANTHER" id="PTHR35936">
    <property type="entry name" value="MEMBRANE-BOUND LYTIC MUREIN TRANSGLYCOSYLASE F"/>
    <property type="match status" value="1"/>
</dbReference>
<dbReference type="RefSeq" id="WP_034833117.1">
    <property type="nucleotide sequence ID" value="NZ_JANX01000047.1"/>
</dbReference>
<reference evidence="7 8" key="1">
    <citation type="submission" date="2014-01" db="EMBL/GenBank/DDBJ databases">
        <title>Genome sequence determination for a cystic fibrosis isolate, Inquilinus limosus.</title>
        <authorList>
            <person name="Pino M."/>
            <person name="Di Conza J."/>
            <person name="Gutkind G."/>
        </authorList>
    </citation>
    <scope>NUCLEOTIDE SEQUENCE [LARGE SCALE GENOMIC DNA]</scope>
    <source>
        <strain evidence="7 8">MP06</strain>
    </source>
</reference>
<evidence type="ECO:0000313" key="8">
    <source>
        <dbReference type="Proteomes" id="UP000029995"/>
    </source>
</evidence>
<dbReference type="InterPro" id="IPR001638">
    <property type="entry name" value="Solute-binding_3/MltF_N"/>
</dbReference>
<feature type="signal peptide" evidence="5">
    <location>
        <begin position="1"/>
        <end position="22"/>
    </location>
</feature>
<evidence type="ECO:0000256" key="4">
    <source>
        <dbReference type="RuleBase" id="RU003744"/>
    </source>
</evidence>
<comment type="caution">
    <text evidence="7">The sequence shown here is derived from an EMBL/GenBank/DDBJ whole genome shotgun (WGS) entry which is preliminary data.</text>
</comment>
<accession>A0A0A0DAP9</accession>
<dbReference type="SMART" id="SM00062">
    <property type="entry name" value="PBPb"/>
    <property type="match status" value="1"/>
</dbReference>
<name>A0A0A0DAP9_9PROT</name>
<dbReference type="EMBL" id="JANX01000047">
    <property type="protein sequence ID" value="KGM35110.1"/>
    <property type="molecule type" value="Genomic_DNA"/>
</dbReference>
<dbReference type="OrthoDB" id="9807134at2"/>
<feature type="domain" description="Solute-binding protein family 3/N-terminal" evidence="6">
    <location>
        <begin position="25"/>
        <end position="259"/>
    </location>
</feature>
<keyword evidence="3 5" id="KW-0732">Signal</keyword>
<comment type="similarity">
    <text evidence="2 4">Belongs to the bacterial solute-binding protein 3 family.</text>
</comment>
<dbReference type="Pfam" id="PF00497">
    <property type="entry name" value="SBP_bac_3"/>
    <property type="match status" value="1"/>
</dbReference>
<dbReference type="InterPro" id="IPR018313">
    <property type="entry name" value="SBP_3_CS"/>
</dbReference>
<dbReference type="Gene3D" id="3.40.190.10">
    <property type="entry name" value="Periplasmic binding protein-like II"/>
    <property type="match status" value="2"/>
</dbReference>
<evidence type="ECO:0000256" key="5">
    <source>
        <dbReference type="SAM" id="SignalP"/>
    </source>
</evidence>
<dbReference type="GO" id="GO:0030313">
    <property type="term" value="C:cell envelope"/>
    <property type="evidence" value="ECO:0007669"/>
    <property type="project" value="UniProtKB-SubCell"/>
</dbReference>
<evidence type="ECO:0000256" key="2">
    <source>
        <dbReference type="ARBA" id="ARBA00010333"/>
    </source>
</evidence>
<protein>
    <recommendedName>
        <fullName evidence="6">Solute-binding protein family 3/N-terminal domain-containing protein</fullName>
    </recommendedName>
</protein>
<dbReference type="SUPFAM" id="SSF53850">
    <property type="entry name" value="Periplasmic binding protein-like II"/>
    <property type="match status" value="1"/>
</dbReference>
<organism evidence="7 8">
    <name type="scientific">Inquilinus limosus MP06</name>
    <dbReference type="NCBI Taxonomy" id="1398085"/>
    <lineage>
        <taxon>Bacteria</taxon>
        <taxon>Pseudomonadati</taxon>
        <taxon>Pseudomonadota</taxon>
        <taxon>Alphaproteobacteria</taxon>
        <taxon>Rhodospirillales</taxon>
        <taxon>Rhodospirillaceae</taxon>
        <taxon>Inquilinus</taxon>
    </lineage>
</organism>
<evidence type="ECO:0000259" key="6">
    <source>
        <dbReference type="SMART" id="SM00062"/>
    </source>
</evidence>
<sequence>MNKIWLSLVGAAALALGTGAAAADTVRICMEGAYPPFNNTDSTGKIVGFEVDVANALCKQAGLTCEVAQQDWDGFIPALLNKRCGALMDGMSITEERLKQIAFSVPYTDTPAWFVGAKDGILKDAKTLADLHAALKGKTIGVQRSTTHQNFLEAEFKDANIKLYDTVDELNFDLVNGRIDAGLGDSTSWDSFLKSDNGKNFVHYGPTLTGRDNPLFGQGIGIGLRQEDKELKAKFDKAIDSMKADGSLSKLALQWFGYDPLAPGK</sequence>
<gene>
    <name evidence="7" type="ORF">P409_06295</name>
</gene>
<evidence type="ECO:0000256" key="1">
    <source>
        <dbReference type="ARBA" id="ARBA00004196"/>
    </source>
</evidence>
<proteinExistence type="inferred from homology"/>
<evidence type="ECO:0000313" key="7">
    <source>
        <dbReference type="EMBL" id="KGM35110.1"/>
    </source>
</evidence>
<comment type="subcellular location">
    <subcellularLocation>
        <location evidence="1">Cell envelope</location>
    </subcellularLocation>
</comment>
<dbReference type="AlphaFoldDB" id="A0A0A0DAP9"/>
<dbReference type="Proteomes" id="UP000029995">
    <property type="component" value="Unassembled WGS sequence"/>
</dbReference>